<keyword evidence="2" id="KW-1185">Reference proteome</keyword>
<reference evidence="1 2" key="1">
    <citation type="submission" date="2020-02" db="EMBL/GenBank/DDBJ databases">
        <authorList>
            <person name="Ferguson B K."/>
        </authorList>
    </citation>
    <scope>NUCLEOTIDE SEQUENCE [LARGE SCALE GENOMIC DNA]</scope>
</reference>
<protein>
    <submittedName>
        <fullName evidence="1">Uncharacterized protein</fullName>
    </submittedName>
</protein>
<dbReference type="EMBL" id="CADCXU010030544">
    <property type="protein sequence ID" value="CAB0016687.1"/>
    <property type="molecule type" value="Genomic_DNA"/>
</dbReference>
<evidence type="ECO:0000313" key="2">
    <source>
        <dbReference type="Proteomes" id="UP000479000"/>
    </source>
</evidence>
<dbReference type="Proteomes" id="UP000479000">
    <property type="component" value="Unassembled WGS sequence"/>
</dbReference>
<name>A0A6H5HQ12_9HEMI</name>
<evidence type="ECO:0000313" key="1">
    <source>
        <dbReference type="EMBL" id="CAB0016687.1"/>
    </source>
</evidence>
<accession>A0A6H5HQ12</accession>
<sequence length="74" mass="8255">MPANPCDLQDLLVTVVRGLSASQQHLPDVLEAALVARFDTTCSTTLPTTRNIMGLRVPLNADCIYPKLREFWKQ</sequence>
<proteinExistence type="predicted"/>
<gene>
    <name evidence="1" type="ORF">NTEN_LOCUS20836</name>
</gene>
<feature type="non-terminal residue" evidence="1">
    <location>
        <position position="74"/>
    </location>
</feature>
<dbReference type="AlphaFoldDB" id="A0A6H5HQ12"/>
<organism evidence="1 2">
    <name type="scientific">Nesidiocoris tenuis</name>
    <dbReference type="NCBI Taxonomy" id="355587"/>
    <lineage>
        <taxon>Eukaryota</taxon>
        <taxon>Metazoa</taxon>
        <taxon>Ecdysozoa</taxon>
        <taxon>Arthropoda</taxon>
        <taxon>Hexapoda</taxon>
        <taxon>Insecta</taxon>
        <taxon>Pterygota</taxon>
        <taxon>Neoptera</taxon>
        <taxon>Paraneoptera</taxon>
        <taxon>Hemiptera</taxon>
        <taxon>Heteroptera</taxon>
        <taxon>Panheteroptera</taxon>
        <taxon>Cimicomorpha</taxon>
        <taxon>Miridae</taxon>
        <taxon>Dicyphina</taxon>
        <taxon>Nesidiocoris</taxon>
    </lineage>
</organism>